<organism evidence="1 2">
    <name type="scientific">Criibacterium bergeronii</name>
    <dbReference type="NCBI Taxonomy" id="1871336"/>
    <lineage>
        <taxon>Bacteria</taxon>
        <taxon>Bacillati</taxon>
        <taxon>Bacillota</taxon>
        <taxon>Clostridia</taxon>
        <taxon>Peptostreptococcales</taxon>
        <taxon>Filifactoraceae</taxon>
        <taxon>Criibacterium</taxon>
    </lineage>
</organism>
<evidence type="ECO:0000313" key="2">
    <source>
        <dbReference type="Proteomes" id="UP000319424"/>
    </source>
</evidence>
<name>A0A552UUP7_9FIRM</name>
<protein>
    <recommendedName>
        <fullName evidence="3">DUF4258 domain-containing protein</fullName>
    </recommendedName>
</protein>
<evidence type="ECO:0008006" key="3">
    <source>
        <dbReference type="Google" id="ProtNLM"/>
    </source>
</evidence>
<reference evidence="1 2" key="1">
    <citation type="submission" date="2019-07" db="EMBL/GenBank/DDBJ databases">
        <title>Criibacterium bergeronii gen. nov., sp. nov. isolated from human clinical samples.</title>
        <authorList>
            <person name="Maheux A.F."/>
            <person name="Boudreau D.K."/>
            <person name="Berube E."/>
            <person name="Brodeur S."/>
            <person name="Bernard K.A."/>
            <person name="Abed J.Y."/>
            <person name="Ducrey E."/>
            <person name="Guay E.F."/>
            <person name="Raymond F."/>
            <person name="Corbeil J."/>
            <person name="Domingo M.-C."/>
            <person name="Roy P.H."/>
            <person name="Boissinot M."/>
            <person name="Tocheva E.I."/>
            <person name="Omar R.F."/>
        </authorList>
    </citation>
    <scope>NUCLEOTIDE SEQUENCE [LARGE SCALE GENOMIC DNA]</scope>
    <source>
        <strain evidence="1 2">CCRI-24246</strain>
    </source>
</reference>
<comment type="caution">
    <text evidence="1">The sequence shown here is derived from an EMBL/GenBank/DDBJ whole genome shotgun (WGS) entry which is preliminary data.</text>
</comment>
<dbReference type="Proteomes" id="UP000319424">
    <property type="component" value="Unassembled WGS sequence"/>
</dbReference>
<sequence>MNKASKHCNIEEGLNFSSKALEHMDERARHVPVQTLQDAIRYGEALPDPRGTSATMYYTTMYKNKKCYNLEVLYNEATNTVYHFEYARKAMGNLPKINK</sequence>
<dbReference type="AlphaFoldDB" id="A0A552UUP7"/>
<accession>A0A552UUP7</accession>
<evidence type="ECO:0000313" key="1">
    <source>
        <dbReference type="EMBL" id="TRW21915.1"/>
    </source>
</evidence>
<proteinExistence type="predicted"/>
<dbReference type="EMBL" id="VJXW01000043">
    <property type="protein sequence ID" value="TRW21915.1"/>
    <property type="molecule type" value="Genomic_DNA"/>
</dbReference>
<gene>
    <name evidence="1" type="ORF">FL857_11975</name>
</gene>